<dbReference type="OrthoDB" id="5019413at2"/>
<dbReference type="EMBL" id="SMKX01000247">
    <property type="protein sequence ID" value="TDD44023.1"/>
    <property type="molecule type" value="Genomic_DNA"/>
</dbReference>
<organism evidence="1 2">
    <name type="scientific">Kribbella antibiotica</name>
    <dbReference type="NCBI Taxonomy" id="190195"/>
    <lineage>
        <taxon>Bacteria</taxon>
        <taxon>Bacillati</taxon>
        <taxon>Actinomycetota</taxon>
        <taxon>Actinomycetes</taxon>
        <taxon>Propionibacteriales</taxon>
        <taxon>Kribbellaceae</taxon>
        <taxon>Kribbella</taxon>
    </lineage>
</organism>
<evidence type="ECO:0000313" key="1">
    <source>
        <dbReference type="EMBL" id="TDD44023.1"/>
    </source>
</evidence>
<comment type="caution">
    <text evidence="1">The sequence shown here is derived from an EMBL/GenBank/DDBJ whole genome shotgun (WGS) entry which is preliminary data.</text>
</comment>
<protein>
    <submittedName>
        <fullName evidence="1">ATP-binding protein</fullName>
    </submittedName>
</protein>
<dbReference type="Proteomes" id="UP000295124">
    <property type="component" value="Unassembled WGS sequence"/>
</dbReference>
<gene>
    <name evidence="1" type="ORF">E1263_41150</name>
</gene>
<keyword evidence="1" id="KW-0067">ATP-binding</keyword>
<dbReference type="AlphaFoldDB" id="A0A4R4YGW1"/>
<keyword evidence="2" id="KW-1185">Reference proteome</keyword>
<keyword evidence="1" id="KW-0547">Nucleotide-binding</keyword>
<dbReference type="SUPFAM" id="SSF52540">
    <property type="entry name" value="P-loop containing nucleoside triphosphate hydrolases"/>
    <property type="match status" value="1"/>
</dbReference>
<accession>A0A4R4YGW1</accession>
<sequence length="151" mass="16172">MPLFYVAGASGSGKTTVGAELRRRGYPTYDVDVDRLGVWDGDVYTLPVETVQKLVAEVGDAVGFVTGSVGNEGEIWDLFTHVISLSADADTIRHRIAQRPNGFGSTEEELASILAWHATIDVDNARFGATLVDASPPVAAVADEVLRVVQR</sequence>
<dbReference type="RefSeq" id="WP_132177698.1">
    <property type="nucleotide sequence ID" value="NZ_SMKX01000247.1"/>
</dbReference>
<evidence type="ECO:0000313" key="2">
    <source>
        <dbReference type="Proteomes" id="UP000295124"/>
    </source>
</evidence>
<dbReference type="InterPro" id="IPR027417">
    <property type="entry name" value="P-loop_NTPase"/>
</dbReference>
<reference evidence="1 2" key="1">
    <citation type="submission" date="2019-03" db="EMBL/GenBank/DDBJ databases">
        <title>Draft genome sequences of novel Actinobacteria.</title>
        <authorList>
            <person name="Sahin N."/>
            <person name="Ay H."/>
            <person name="Saygin H."/>
        </authorList>
    </citation>
    <scope>NUCLEOTIDE SEQUENCE [LARGE SCALE GENOMIC DNA]</scope>
    <source>
        <strain evidence="1 2">JCM 13523</strain>
    </source>
</reference>
<proteinExistence type="predicted"/>
<name>A0A4R4YGW1_9ACTN</name>
<dbReference type="Gene3D" id="3.40.50.300">
    <property type="entry name" value="P-loop containing nucleotide triphosphate hydrolases"/>
    <property type="match status" value="1"/>
</dbReference>
<dbReference type="GO" id="GO:0005524">
    <property type="term" value="F:ATP binding"/>
    <property type="evidence" value="ECO:0007669"/>
    <property type="project" value="UniProtKB-KW"/>
</dbReference>